<proteinExistence type="predicted"/>
<organism evidence="1 2">
    <name type="scientific">Shewanella septentrionalis</name>
    <dbReference type="NCBI Taxonomy" id="2952223"/>
    <lineage>
        <taxon>Bacteria</taxon>
        <taxon>Pseudomonadati</taxon>
        <taxon>Pseudomonadota</taxon>
        <taxon>Gammaproteobacteria</taxon>
        <taxon>Alteromonadales</taxon>
        <taxon>Shewanellaceae</taxon>
        <taxon>Shewanella</taxon>
    </lineage>
</organism>
<dbReference type="AlphaFoldDB" id="A0A9X2WSD8"/>
<dbReference type="EMBL" id="JAMTCC010000003">
    <property type="protein sequence ID" value="MCT7944202.1"/>
    <property type="molecule type" value="Genomic_DNA"/>
</dbReference>
<sequence>MLPNCTNVIDATPKADFLIKSIAEQGYTLEAAIADLIDNSVTANSNVIQVLLDSDIEPFQLFLADNGDGMSIDELIHNMQFPSSNPEGERAQFDLGRFGLGMKAASFSQTRKFTVLSRKRGEEDYHGLTWDVDHLVKTKSWEIVVNNQAEINQLLSDFNKLNNEFNSQVSEFSPNTIVIWSGLYKFEKYLKEHNRKKALHREIVQNTTEHLGIIFHRFLENPENPLTIRVNNSHIRSFNPFPESKQSLRKLEFRQKDFGKDNIKLEGFILPSSSIKDSQQPGNTWTPSNKSLLDMEGVYIYRANRLIIYGGWNGLIRKAPRLQLARLRVDIGNKADHLLHLNVAKSQVMIPHDLIKAFKGYVEELTAEAEKEFYNRGIKKFDHSPSDKEAKFLRKIHSNKGPLLEMNYEFPLLNDLVGSCNSEQKTKLNLLVRMINTTINKIRDTHEDVPFYKCEETKNINFGEAILNLRKNGYSNDFIKKNLISELGIDLTTLPTDILEILE</sequence>
<name>A0A9X2WSD8_9GAMM</name>
<accession>A0A9X2WSD8</accession>
<dbReference type="SUPFAM" id="SSF55874">
    <property type="entry name" value="ATPase domain of HSP90 chaperone/DNA topoisomerase II/histidine kinase"/>
    <property type="match status" value="1"/>
</dbReference>
<keyword evidence="1" id="KW-0547">Nucleotide-binding</keyword>
<protein>
    <submittedName>
        <fullName evidence="1">ATP-binding protein</fullName>
    </submittedName>
</protein>
<keyword evidence="2" id="KW-1185">Reference proteome</keyword>
<dbReference type="RefSeq" id="WP_259563126.1">
    <property type="nucleotide sequence ID" value="NZ_JAMTCC010000003.1"/>
</dbReference>
<dbReference type="Gene3D" id="3.30.565.10">
    <property type="entry name" value="Histidine kinase-like ATPase, C-terminal domain"/>
    <property type="match status" value="1"/>
</dbReference>
<comment type="caution">
    <text evidence="1">The sequence shown here is derived from an EMBL/GenBank/DDBJ whole genome shotgun (WGS) entry which is preliminary data.</text>
</comment>
<gene>
    <name evidence="1" type="ORF">NE536_02330</name>
</gene>
<evidence type="ECO:0000313" key="2">
    <source>
        <dbReference type="Proteomes" id="UP001155604"/>
    </source>
</evidence>
<evidence type="ECO:0000313" key="1">
    <source>
        <dbReference type="EMBL" id="MCT7944202.1"/>
    </source>
</evidence>
<keyword evidence="1" id="KW-0067">ATP-binding</keyword>
<dbReference type="InterPro" id="IPR036890">
    <property type="entry name" value="HATPase_C_sf"/>
</dbReference>
<dbReference type="Proteomes" id="UP001155604">
    <property type="component" value="Unassembled WGS sequence"/>
</dbReference>
<dbReference type="Pfam" id="PF13589">
    <property type="entry name" value="HATPase_c_3"/>
    <property type="match status" value="1"/>
</dbReference>
<reference evidence="1" key="1">
    <citation type="journal article" date="2023" name="Int. J. Syst. Evol. Microbiol.">
        <title>&lt;i&gt;Shewanella septentrionalis&lt;/i&gt; sp. nov. and &lt;i&gt;Shewanella holmiensis&lt;/i&gt; sp. nov., isolated from Baltic Sea water and sediments.</title>
        <authorList>
            <person name="Martin-Rodriguez A.J."/>
            <person name="Thorell K."/>
            <person name="Joffre E."/>
            <person name="Jensie-Markopoulos S."/>
            <person name="Moore E.R.B."/>
            <person name="Sjoling A."/>
        </authorList>
    </citation>
    <scope>NUCLEOTIDE SEQUENCE</scope>
    <source>
        <strain evidence="1">SP1W3</strain>
    </source>
</reference>
<dbReference type="GO" id="GO:0005524">
    <property type="term" value="F:ATP binding"/>
    <property type="evidence" value="ECO:0007669"/>
    <property type="project" value="UniProtKB-KW"/>
</dbReference>